<name>A0A853C065_9ACTN</name>
<dbReference type="AlphaFoldDB" id="A0A853C065"/>
<proteinExistence type="predicted"/>
<dbReference type="InterPro" id="IPR039422">
    <property type="entry name" value="MarR/SlyA-like"/>
</dbReference>
<dbReference type="Proteomes" id="UP000530424">
    <property type="component" value="Unassembled WGS sequence"/>
</dbReference>
<dbReference type="Gene3D" id="1.10.10.10">
    <property type="entry name" value="Winged helix-like DNA-binding domain superfamily/Winged helix DNA-binding domain"/>
    <property type="match status" value="1"/>
</dbReference>
<dbReference type="PANTHER" id="PTHR33164">
    <property type="entry name" value="TRANSCRIPTIONAL REGULATOR, MARR FAMILY"/>
    <property type="match status" value="1"/>
</dbReference>
<accession>A0A853C065</accession>
<sequence length="152" mass="16605">MTVSGSTTGQGAALQHLEQELGVLIRRARRVIRQRAHAVHPDLQPAAYLMLAYIRDNGPLRASTMCEVFDIDKGAVSRQVQHLLDLGLVERAADPDDGRATLVSISDDGVRRLGEVTTQRRAWLADRLGDWSADELEGFAATLGRYNEALGG</sequence>
<keyword evidence="6" id="KW-1185">Reference proteome</keyword>
<evidence type="ECO:0000256" key="3">
    <source>
        <dbReference type="ARBA" id="ARBA00023163"/>
    </source>
</evidence>
<dbReference type="InterPro" id="IPR036388">
    <property type="entry name" value="WH-like_DNA-bd_sf"/>
</dbReference>
<evidence type="ECO:0000259" key="4">
    <source>
        <dbReference type="PROSITE" id="PS50995"/>
    </source>
</evidence>
<feature type="domain" description="HTH marR-type" evidence="4">
    <location>
        <begin position="18"/>
        <end position="148"/>
    </location>
</feature>
<dbReference type="PROSITE" id="PS01117">
    <property type="entry name" value="HTH_MARR_1"/>
    <property type="match status" value="1"/>
</dbReference>
<evidence type="ECO:0000256" key="1">
    <source>
        <dbReference type="ARBA" id="ARBA00023015"/>
    </source>
</evidence>
<evidence type="ECO:0000256" key="2">
    <source>
        <dbReference type="ARBA" id="ARBA00023125"/>
    </source>
</evidence>
<dbReference type="Pfam" id="PF12802">
    <property type="entry name" value="MarR_2"/>
    <property type="match status" value="1"/>
</dbReference>
<dbReference type="PANTHER" id="PTHR33164:SF57">
    <property type="entry name" value="MARR-FAMILY TRANSCRIPTIONAL REGULATOR"/>
    <property type="match status" value="1"/>
</dbReference>
<organism evidence="5 6">
    <name type="scientific">Nocardioides thalensis</name>
    <dbReference type="NCBI Taxonomy" id="1914755"/>
    <lineage>
        <taxon>Bacteria</taxon>
        <taxon>Bacillati</taxon>
        <taxon>Actinomycetota</taxon>
        <taxon>Actinomycetes</taxon>
        <taxon>Propionibacteriales</taxon>
        <taxon>Nocardioidaceae</taxon>
        <taxon>Nocardioides</taxon>
    </lineage>
</organism>
<dbReference type="SMART" id="SM00347">
    <property type="entry name" value="HTH_MARR"/>
    <property type="match status" value="1"/>
</dbReference>
<keyword evidence="2 5" id="KW-0238">DNA-binding</keyword>
<dbReference type="EMBL" id="JACCFP010000001">
    <property type="protein sequence ID" value="NYI99762.1"/>
    <property type="molecule type" value="Genomic_DNA"/>
</dbReference>
<keyword evidence="3" id="KW-0804">Transcription</keyword>
<dbReference type="PROSITE" id="PS50995">
    <property type="entry name" value="HTH_MARR_2"/>
    <property type="match status" value="1"/>
</dbReference>
<protein>
    <submittedName>
        <fullName evidence="5">DNA-binding MarR family transcriptional regulator</fullName>
    </submittedName>
</protein>
<comment type="caution">
    <text evidence="5">The sequence shown here is derived from an EMBL/GenBank/DDBJ whole genome shotgun (WGS) entry which is preliminary data.</text>
</comment>
<dbReference type="InterPro" id="IPR000835">
    <property type="entry name" value="HTH_MarR-typ"/>
</dbReference>
<dbReference type="SUPFAM" id="SSF46785">
    <property type="entry name" value="Winged helix' DNA-binding domain"/>
    <property type="match status" value="1"/>
</dbReference>
<dbReference type="RefSeq" id="WP_179666373.1">
    <property type="nucleotide sequence ID" value="NZ_JACCFP010000001.1"/>
</dbReference>
<dbReference type="GO" id="GO:0003677">
    <property type="term" value="F:DNA binding"/>
    <property type="evidence" value="ECO:0007669"/>
    <property type="project" value="UniProtKB-KW"/>
</dbReference>
<evidence type="ECO:0000313" key="6">
    <source>
        <dbReference type="Proteomes" id="UP000530424"/>
    </source>
</evidence>
<dbReference type="InterPro" id="IPR023187">
    <property type="entry name" value="Tscrpt_reg_MarR-type_CS"/>
</dbReference>
<reference evidence="5 6" key="1">
    <citation type="submission" date="2020-07" db="EMBL/GenBank/DDBJ databases">
        <title>Sequencing the genomes of 1000 actinobacteria strains.</title>
        <authorList>
            <person name="Klenk H.-P."/>
        </authorList>
    </citation>
    <scope>NUCLEOTIDE SEQUENCE [LARGE SCALE GENOMIC DNA]</scope>
    <source>
        <strain evidence="5 6">DSM 103833</strain>
    </source>
</reference>
<dbReference type="GO" id="GO:0006950">
    <property type="term" value="P:response to stress"/>
    <property type="evidence" value="ECO:0007669"/>
    <property type="project" value="TreeGrafter"/>
</dbReference>
<dbReference type="GO" id="GO:0003700">
    <property type="term" value="F:DNA-binding transcription factor activity"/>
    <property type="evidence" value="ECO:0007669"/>
    <property type="project" value="InterPro"/>
</dbReference>
<dbReference type="InterPro" id="IPR036390">
    <property type="entry name" value="WH_DNA-bd_sf"/>
</dbReference>
<evidence type="ECO:0000313" key="5">
    <source>
        <dbReference type="EMBL" id="NYI99762.1"/>
    </source>
</evidence>
<keyword evidence="1" id="KW-0805">Transcription regulation</keyword>
<gene>
    <name evidence="5" type="ORF">HNR19_000461</name>
</gene>